<dbReference type="EMBL" id="WFKJ01000010">
    <property type="protein sequence ID" value="KAB7891937.1"/>
    <property type="molecule type" value="Genomic_DNA"/>
</dbReference>
<gene>
    <name evidence="2" type="ORF">GBG18_04935</name>
    <name evidence="1" type="ORF">GBG19_07385</name>
</gene>
<protein>
    <submittedName>
        <fullName evidence="1">Uncharacterized protein</fullName>
    </submittedName>
</protein>
<dbReference type="Proteomes" id="UP000472839">
    <property type="component" value="Unassembled WGS sequence"/>
</dbReference>
<evidence type="ECO:0000313" key="1">
    <source>
        <dbReference type="EMBL" id="KAB7889004.1"/>
    </source>
</evidence>
<comment type="caution">
    <text evidence="1">The sequence shown here is derived from an EMBL/GenBank/DDBJ whole genome shotgun (WGS) entry which is preliminary data.</text>
</comment>
<dbReference type="Proteomes" id="UP000461010">
    <property type="component" value="Unassembled WGS sequence"/>
</dbReference>
<reference evidence="3 4" key="1">
    <citation type="submission" date="2019-10" db="EMBL/GenBank/DDBJ databases">
        <title>Poseidonibacter ostreae sp. nov., isolated from the gut of the Ostrea denselamellosa.</title>
        <authorList>
            <person name="Choi A."/>
        </authorList>
    </citation>
    <scope>NUCLEOTIDE SEQUENCE [LARGE SCALE GENOMIC DNA]</scope>
    <source>
        <strain evidence="1 4">SJOD-M-33</strain>
        <strain evidence="2 3">SJOD-M-5</strain>
    </source>
</reference>
<dbReference type="EMBL" id="WFKK01000018">
    <property type="protein sequence ID" value="KAB7889004.1"/>
    <property type="molecule type" value="Genomic_DNA"/>
</dbReference>
<keyword evidence="3" id="KW-1185">Reference proteome</keyword>
<name>A0A6L4WVL8_9BACT</name>
<proteinExistence type="predicted"/>
<dbReference type="RefSeq" id="WP_152188946.1">
    <property type="nucleotide sequence ID" value="NZ_WFKI01000028.1"/>
</dbReference>
<evidence type="ECO:0000313" key="3">
    <source>
        <dbReference type="Proteomes" id="UP000461010"/>
    </source>
</evidence>
<sequence length="96" mass="11169">MRDLSKKMELAKNPNSKVLICNTPEAKLLAELIPNIDKVYKYLRNNVGTKNVEIEYFNEKREDVVFIIKKLNSFINEMAVENNLKNINEIVIEEGK</sequence>
<evidence type="ECO:0000313" key="4">
    <source>
        <dbReference type="Proteomes" id="UP000472839"/>
    </source>
</evidence>
<dbReference type="AlphaFoldDB" id="A0A6L4WVL8"/>
<evidence type="ECO:0000313" key="2">
    <source>
        <dbReference type="EMBL" id="KAB7891937.1"/>
    </source>
</evidence>
<accession>A0A6L4WVL8</accession>
<organism evidence="1 4">
    <name type="scientific">Poseidonibacter ostreae</name>
    <dbReference type="NCBI Taxonomy" id="2654171"/>
    <lineage>
        <taxon>Bacteria</taxon>
        <taxon>Pseudomonadati</taxon>
        <taxon>Campylobacterota</taxon>
        <taxon>Epsilonproteobacteria</taxon>
        <taxon>Campylobacterales</taxon>
        <taxon>Arcobacteraceae</taxon>
        <taxon>Poseidonibacter</taxon>
    </lineage>
</organism>